<reference evidence="2 3" key="1">
    <citation type="journal article" date="2019" name="Sci. Rep.">
        <title>Orb-weaving spider Araneus ventricosus genome elucidates the spidroin gene catalogue.</title>
        <authorList>
            <person name="Kono N."/>
            <person name="Nakamura H."/>
            <person name="Ohtoshi R."/>
            <person name="Moran D.A.P."/>
            <person name="Shinohara A."/>
            <person name="Yoshida Y."/>
            <person name="Fujiwara M."/>
            <person name="Mori M."/>
            <person name="Tomita M."/>
            <person name="Arakawa K."/>
        </authorList>
    </citation>
    <scope>NUCLEOTIDE SEQUENCE [LARGE SCALE GENOMIC DNA]</scope>
</reference>
<dbReference type="OrthoDB" id="6773841at2759"/>
<proteinExistence type="predicted"/>
<evidence type="ECO:0000256" key="1">
    <source>
        <dbReference type="SAM" id="MobiDB-lite"/>
    </source>
</evidence>
<comment type="caution">
    <text evidence="2">The sequence shown here is derived from an EMBL/GenBank/DDBJ whole genome shotgun (WGS) entry which is preliminary data.</text>
</comment>
<protein>
    <submittedName>
        <fullName evidence="2">Uncharacterized protein</fullName>
    </submittedName>
</protein>
<gene>
    <name evidence="2" type="ORF">AVEN_132953_1</name>
</gene>
<name>A0A4Y2SHU7_ARAVE</name>
<dbReference type="AlphaFoldDB" id="A0A4Y2SHU7"/>
<evidence type="ECO:0000313" key="2">
    <source>
        <dbReference type="EMBL" id="GBN87186.1"/>
    </source>
</evidence>
<dbReference type="Proteomes" id="UP000499080">
    <property type="component" value="Unassembled WGS sequence"/>
</dbReference>
<feature type="region of interest" description="Disordered" evidence="1">
    <location>
        <begin position="44"/>
        <end position="67"/>
    </location>
</feature>
<sequence length="102" mass="11096">MQEKQGVLISLDTSGLFNSLQYSSIRNRFASLSLSSPTLTNASCHIKKQKSGDANQRKAGPLGTDSGMSTGFMLRAIILEHRGRRNPIGTVTSRRSPTSICR</sequence>
<evidence type="ECO:0000313" key="3">
    <source>
        <dbReference type="Proteomes" id="UP000499080"/>
    </source>
</evidence>
<accession>A0A4Y2SHU7</accession>
<organism evidence="2 3">
    <name type="scientific">Araneus ventricosus</name>
    <name type="common">Orbweaver spider</name>
    <name type="synonym">Epeira ventricosa</name>
    <dbReference type="NCBI Taxonomy" id="182803"/>
    <lineage>
        <taxon>Eukaryota</taxon>
        <taxon>Metazoa</taxon>
        <taxon>Ecdysozoa</taxon>
        <taxon>Arthropoda</taxon>
        <taxon>Chelicerata</taxon>
        <taxon>Arachnida</taxon>
        <taxon>Araneae</taxon>
        <taxon>Araneomorphae</taxon>
        <taxon>Entelegynae</taxon>
        <taxon>Araneoidea</taxon>
        <taxon>Araneidae</taxon>
        <taxon>Araneus</taxon>
    </lineage>
</organism>
<keyword evidence="3" id="KW-1185">Reference proteome</keyword>
<dbReference type="EMBL" id="BGPR01021677">
    <property type="protein sequence ID" value="GBN87186.1"/>
    <property type="molecule type" value="Genomic_DNA"/>
</dbReference>